<evidence type="ECO:0000256" key="1">
    <source>
        <dbReference type="ARBA" id="ARBA00009054"/>
    </source>
</evidence>
<keyword evidence="2" id="KW-0143">Chaperone</keyword>
<dbReference type="EMBL" id="CAUYUJ010022720">
    <property type="protein sequence ID" value="CAK0912222.1"/>
    <property type="molecule type" value="Genomic_DNA"/>
</dbReference>
<accession>A0ABN9YLI6</accession>
<keyword evidence="6" id="KW-1185">Reference proteome</keyword>
<feature type="region of interest" description="Disordered" evidence="4">
    <location>
        <begin position="122"/>
        <end position="141"/>
    </location>
</feature>
<evidence type="ECO:0000256" key="2">
    <source>
        <dbReference type="ARBA" id="ARBA00023186"/>
    </source>
</evidence>
<evidence type="ECO:0000256" key="3">
    <source>
        <dbReference type="SAM" id="Coils"/>
    </source>
</evidence>
<comment type="similarity">
    <text evidence="1">Belongs to the GrpE family.</text>
</comment>
<keyword evidence="3" id="KW-0175">Coiled coil</keyword>
<name>A0ABN9YLI6_9DINO</name>
<evidence type="ECO:0000313" key="5">
    <source>
        <dbReference type="EMBL" id="CAK0912222.1"/>
    </source>
</evidence>
<feature type="coiled-coil region" evidence="3">
    <location>
        <begin position="10"/>
        <end position="56"/>
    </location>
</feature>
<proteinExistence type="inferred from homology"/>
<sequence length="141" mass="15324">MEASDDSDLMAELLLRYRRLQEESDRVEVEAKTQVVRELLEVLDELERADAEMAEDSVAGRAIFAAARKFEDKLQALGMSRVQALGRPFDEVLHRAVGLCPGADQASQVVIEDGVVSPSLFSAPTHTPSVPPPPSICCSSS</sequence>
<evidence type="ECO:0000313" key="6">
    <source>
        <dbReference type="Proteomes" id="UP001189429"/>
    </source>
</evidence>
<dbReference type="Pfam" id="PF01025">
    <property type="entry name" value="GrpE"/>
    <property type="match status" value="1"/>
</dbReference>
<dbReference type="InterPro" id="IPR013805">
    <property type="entry name" value="GrpE_CC"/>
</dbReference>
<comment type="caution">
    <text evidence="5">The sequence shown here is derived from an EMBL/GenBank/DDBJ whole genome shotgun (WGS) entry which is preliminary data.</text>
</comment>
<dbReference type="Proteomes" id="UP001189429">
    <property type="component" value="Unassembled WGS sequence"/>
</dbReference>
<evidence type="ECO:0008006" key="7">
    <source>
        <dbReference type="Google" id="ProtNLM"/>
    </source>
</evidence>
<organism evidence="5 6">
    <name type="scientific">Prorocentrum cordatum</name>
    <dbReference type="NCBI Taxonomy" id="2364126"/>
    <lineage>
        <taxon>Eukaryota</taxon>
        <taxon>Sar</taxon>
        <taxon>Alveolata</taxon>
        <taxon>Dinophyceae</taxon>
        <taxon>Prorocentrales</taxon>
        <taxon>Prorocentraceae</taxon>
        <taxon>Prorocentrum</taxon>
    </lineage>
</organism>
<dbReference type="SUPFAM" id="SSF58014">
    <property type="entry name" value="Coiled-coil domain of nucleotide exchange factor GrpE"/>
    <property type="match status" value="1"/>
</dbReference>
<gene>
    <name evidence="5" type="ORF">PCOR1329_LOCUS85836</name>
</gene>
<feature type="non-terminal residue" evidence="5">
    <location>
        <position position="141"/>
    </location>
</feature>
<reference evidence="5" key="1">
    <citation type="submission" date="2023-10" db="EMBL/GenBank/DDBJ databases">
        <authorList>
            <person name="Chen Y."/>
            <person name="Shah S."/>
            <person name="Dougan E. K."/>
            <person name="Thang M."/>
            <person name="Chan C."/>
        </authorList>
    </citation>
    <scope>NUCLEOTIDE SEQUENCE [LARGE SCALE GENOMIC DNA]</scope>
</reference>
<dbReference type="InterPro" id="IPR000740">
    <property type="entry name" value="GrpE"/>
</dbReference>
<protein>
    <recommendedName>
        <fullName evidence="7">GrpE protein homolog</fullName>
    </recommendedName>
</protein>
<evidence type="ECO:0000256" key="4">
    <source>
        <dbReference type="SAM" id="MobiDB-lite"/>
    </source>
</evidence>